<comment type="caution">
    <text evidence="1">The sequence shown here is derived from an EMBL/GenBank/DDBJ whole genome shotgun (WGS) entry which is preliminary data.</text>
</comment>
<accession>A0A544YRD6</accession>
<reference evidence="1 2" key="1">
    <citation type="submission" date="2019-07" db="EMBL/GenBank/DDBJ databases">
        <title>Microbispora hainanensis DSM 45428.</title>
        <authorList>
            <person name="Thawai C."/>
        </authorList>
    </citation>
    <scope>NUCLEOTIDE SEQUENCE [LARGE SCALE GENOMIC DNA]</scope>
    <source>
        <strain evidence="1 2">DSM 45428</strain>
    </source>
</reference>
<gene>
    <name evidence="1" type="ORF">FLX08_22105</name>
</gene>
<protein>
    <submittedName>
        <fullName evidence="1">MSMEG_0572 family nitrogen starvation response protein</fullName>
    </submittedName>
</protein>
<dbReference type="Proteomes" id="UP000316541">
    <property type="component" value="Unassembled WGS sequence"/>
</dbReference>
<evidence type="ECO:0000313" key="2">
    <source>
        <dbReference type="Proteomes" id="UP000316541"/>
    </source>
</evidence>
<dbReference type="EMBL" id="VIRM01000027">
    <property type="protein sequence ID" value="TQS19072.1"/>
    <property type="molecule type" value="Genomic_DNA"/>
</dbReference>
<dbReference type="InterPro" id="IPR023847">
    <property type="entry name" value="MSMEG0572"/>
</dbReference>
<dbReference type="InterPro" id="IPR027396">
    <property type="entry name" value="DsrEFH-like"/>
</dbReference>
<dbReference type="RefSeq" id="WP_142620849.1">
    <property type="nucleotide sequence ID" value="NZ_VIRM01000027.1"/>
</dbReference>
<dbReference type="AlphaFoldDB" id="A0A544YRD6"/>
<dbReference type="NCBIfam" id="TIGR04044">
    <property type="entry name" value="MSMEG_0572_fam"/>
    <property type="match status" value="1"/>
</dbReference>
<name>A0A544YRD6_9ACTN</name>
<dbReference type="Gene3D" id="3.40.1260.10">
    <property type="entry name" value="DsrEFH-like"/>
    <property type="match status" value="1"/>
</dbReference>
<organism evidence="1 2">
    <name type="scientific">Microbispora hainanensis</name>
    <dbReference type="NCBI Taxonomy" id="568844"/>
    <lineage>
        <taxon>Bacteria</taxon>
        <taxon>Bacillati</taxon>
        <taxon>Actinomycetota</taxon>
        <taxon>Actinomycetes</taxon>
        <taxon>Streptosporangiales</taxon>
        <taxon>Streptosporangiaceae</taxon>
        <taxon>Microbispora</taxon>
    </lineage>
</organism>
<sequence length="163" mass="17938">MSSKTVTVPTPEDGDVLWDTSEKVFEDIRAEEGEKATVFIHSVPFEGSVSLVNLMTSTRLQRKGFKLTIVLYGPAVLLAAAGRGYPAVGKEGFPGNLAVNRQIKILLDEGATIYACRFAMGALYGMREDDLIPGVKAFNPLDVLDSALTAWRERHFQLNTWTM</sequence>
<proteinExistence type="predicted"/>
<dbReference type="SUPFAM" id="SSF75169">
    <property type="entry name" value="DsrEFH-like"/>
    <property type="match status" value="1"/>
</dbReference>
<evidence type="ECO:0000313" key="1">
    <source>
        <dbReference type="EMBL" id="TQS19072.1"/>
    </source>
</evidence>